<dbReference type="AlphaFoldDB" id="A0A7R9BHM1"/>
<feature type="region of interest" description="Disordered" evidence="1">
    <location>
        <begin position="71"/>
        <end position="103"/>
    </location>
</feature>
<evidence type="ECO:0000256" key="1">
    <source>
        <dbReference type="SAM" id="MobiDB-lite"/>
    </source>
</evidence>
<dbReference type="Pfam" id="PF12130">
    <property type="entry name" value="bMERB_dom"/>
    <property type="match status" value="1"/>
</dbReference>
<name>A0A7R9BHM1_9CRUS</name>
<dbReference type="EMBL" id="OA882459">
    <property type="protein sequence ID" value="CAD7275476.1"/>
    <property type="molecule type" value="Genomic_DNA"/>
</dbReference>
<keyword evidence="4" id="KW-1185">Reference proteome</keyword>
<feature type="domain" description="BMERB" evidence="2">
    <location>
        <begin position="31"/>
        <end position="75"/>
    </location>
</feature>
<accession>A0A7R9BHM1</accession>
<dbReference type="EMBL" id="CAJPEX010000422">
    <property type="protein sequence ID" value="CAG0915628.1"/>
    <property type="molecule type" value="Genomic_DNA"/>
</dbReference>
<proteinExistence type="predicted"/>
<reference evidence="3" key="1">
    <citation type="submission" date="2020-11" db="EMBL/GenBank/DDBJ databases">
        <authorList>
            <person name="Tran Van P."/>
        </authorList>
    </citation>
    <scope>NUCLEOTIDE SEQUENCE</scope>
</reference>
<gene>
    <name evidence="3" type="ORF">NMOB1V02_LOCUS3270</name>
</gene>
<evidence type="ECO:0000313" key="4">
    <source>
        <dbReference type="Proteomes" id="UP000678499"/>
    </source>
</evidence>
<evidence type="ECO:0000259" key="2">
    <source>
        <dbReference type="Pfam" id="PF12130"/>
    </source>
</evidence>
<sequence>MDVTRECGGGFGKRISRVETEVRWVVGISSRQLFATQDSRKTDAQREREQLLLNELVELVNKRDELVRHMHYEEQDPRLSPMKSGFRPEDEKSPGVESREPTG</sequence>
<protein>
    <recommendedName>
        <fullName evidence="2">BMERB domain-containing protein</fullName>
    </recommendedName>
</protein>
<evidence type="ECO:0000313" key="3">
    <source>
        <dbReference type="EMBL" id="CAD7275476.1"/>
    </source>
</evidence>
<dbReference type="InterPro" id="IPR022735">
    <property type="entry name" value="bMERB_dom"/>
</dbReference>
<organism evidence="3">
    <name type="scientific">Notodromas monacha</name>
    <dbReference type="NCBI Taxonomy" id="399045"/>
    <lineage>
        <taxon>Eukaryota</taxon>
        <taxon>Metazoa</taxon>
        <taxon>Ecdysozoa</taxon>
        <taxon>Arthropoda</taxon>
        <taxon>Crustacea</taxon>
        <taxon>Oligostraca</taxon>
        <taxon>Ostracoda</taxon>
        <taxon>Podocopa</taxon>
        <taxon>Podocopida</taxon>
        <taxon>Cypridocopina</taxon>
        <taxon>Cypridoidea</taxon>
        <taxon>Cyprididae</taxon>
        <taxon>Notodromas</taxon>
    </lineage>
</organism>
<dbReference type="Proteomes" id="UP000678499">
    <property type="component" value="Unassembled WGS sequence"/>
</dbReference>
<feature type="compositionally biased region" description="Basic and acidic residues" evidence="1">
    <location>
        <begin position="86"/>
        <end position="103"/>
    </location>
</feature>